<name>A0A8X6UPK7_NEPPI</name>
<dbReference type="AlphaFoldDB" id="A0A8X6UPK7"/>
<proteinExistence type="predicted"/>
<evidence type="ECO:0000313" key="2">
    <source>
        <dbReference type="Proteomes" id="UP000887013"/>
    </source>
</evidence>
<protein>
    <submittedName>
        <fullName evidence="1">Uncharacterized protein</fullName>
    </submittedName>
</protein>
<dbReference type="OrthoDB" id="6426896at2759"/>
<gene>
    <name evidence="1" type="primary">X975_04432</name>
    <name evidence="1" type="ORF">NPIL_591681</name>
</gene>
<keyword evidence="2" id="KW-1185">Reference proteome</keyword>
<dbReference type="EMBL" id="BMAW01034875">
    <property type="protein sequence ID" value="GFU37109.1"/>
    <property type="molecule type" value="Genomic_DNA"/>
</dbReference>
<dbReference type="Proteomes" id="UP000887013">
    <property type="component" value="Unassembled WGS sequence"/>
</dbReference>
<reference evidence="1" key="1">
    <citation type="submission" date="2020-08" db="EMBL/GenBank/DDBJ databases">
        <title>Multicomponent nature underlies the extraordinary mechanical properties of spider dragline silk.</title>
        <authorList>
            <person name="Kono N."/>
            <person name="Nakamura H."/>
            <person name="Mori M."/>
            <person name="Yoshida Y."/>
            <person name="Ohtoshi R."/>
            <person name="Malay A.D."/>
            <person name="Moran D.A.P."/>
            <person name="Tomita M."/>
            <person name="Numata K."/>
            <person name="Arakawa K."/>
        </authorList>
    </citation>
    <scope>NUCLEOTIDE SEQUENCE</scope>
</reference>
<sequence length="76" mass="9135">MTFVTDMLSRIEDIAEFLHRIMFFDEACSRLSGIANRLNVRLWRSEKPHDYHELQRGSTKVEVWCGRPRHCAFLFY</sequence>
<accession>A0A8X6UPK7</accession>
<evidence type="ECO:0000313" key="1">
    <source>
        <dbReference type="EMBL" id="GFU37109.1"/>
    </source>
</evidence>
<comment type="caution">
    <text evidence="1">The sequence shown here is derived from an EMBL/GenBank/DDBJ whole genome shotgun (WGS) entry which is preliminary data.</text>
</comment>
<organism evidence="1 2">
    <name type="scientific">Nephila pilipes</name>
    <name type="common">Giant wood spider</name>
    <name type="synonym">Nephila maculata</name>
    <dbReference type="NCBI Taxonomy" id="299642"/>
    <lineage>
        <taxon>Eukaryota</taxon>
        <taxon>Metazoa</taxon>
        <taxon>Ecdysozoa</taxon>
        <taxon>Arthropoda</taxon>
        <taxon>Chelicerata</taxon>
        <taxon>Arachnida</taxon>
        <taxon>Araneae</taxon>
        <taxon>Araneomorphae</taxon>
        <taxon>Entelegynae</taxon>
        <taxon>Araneoidea</taxon>
        <taxon>Nephilidae</taxon>
        <taxon>Nephila</taxon>
    </lineage>
</organism>